<protein>
    <submittedName>
        <fullName evidence="2">Uncharacterized protein</fullName>
    </submittedName>
</protein>
<dbReference type="Proteomes" id="UP000237271">
    <property type="component" value="Unassembled WGS sequence"/>
</dbReference>
<organism evidence="2 3">
    <name type="scientific">Phytophthora palmivora</name>
    <dbReference type="NCBI Taxonomy" id="4796"/>
    <lineage>
        <taxon>Eukaryota</taxon>
        <taxon>Sar</taxon>
        <taxon>Stramenopiles</taxon>
        <taxon>Oomycota</taxon>
        <taxon>Peronosporomycetes</taxon>
        <taxon>Peronosporales</taxon>
        <taxon>Peronosporaceae</taxon>
        <taxon>Phytophthora</taxon>
    </lineage>
</organism>
<dbReference type="AlphaFoldDB" id="A0A2P4Y7T4"/>
<gene>
    <name evidence="2" type="ORF">PHPALM_9234</name>
</gene>
<feature type="region of interest" description="Disordered" evidence="1">
    <location>
        <begin position="51"/>
        <end position="72"/>
    </location>
</feature>
<sequence length="72" mass="8171">MAEYEEEESPPSELLFDARLQDIAGMHRVAISSVTTEGSLAKQTPYEYLMDPYRPQSPNAMLGDYPRLYNGE</sequence>
<name>A0A2P4Y7T4_9STRA</name>
<dbReference type="OrthoDB" id="129676at2759"/>
<keyword evidence="3" id="KW-1185">Reference proteome</keyword>
<evidence type="ECO:0000313" key="2">
    <source>
        <dbReference type="EMBL" id="POM73874.1"/>
    </source>
</evidence>
<comment type="caution">
    <text evidence="2">The sequence shown here is derived from an EMBL/GenBank/DDBJ whole genome shotgun (WGS) entry which is preliminary data.</text>
</comment>
<evidence type="ECO:0000313" key="3">
    <source>
        <dbReference type="Proteomes" id="UP000237271"/>
    </source>
</evidence>
<proteinExistence type="predicted"/>
<accession>A0A2P4Y7T4</accession>
<dbReference type="EMBL" id="NCKW01004982">
    <property type="protein sequence ID" value="POM73874.1"/>
    <property type="molecule type" value="Genomic_DNA"/>
</dbReference>
<reference evidence="2 3" key="1">
    <citation type="journal article" date="2017" name="Genome Biol. Evol.">
        <title>Phytophthora megakarya and P. palmivora, closely related causal agents of cacao black pod rot, underwent increases in genome sizes and gene numbers by different mechanisms.</title>
        <authorList>
            <person name="Ali S.S."/>
            <person name="Shao J."/>
            <person name="Lary D.J."/>
            <person name="Kronmiller B."/>
            <person name="Shen D."/>
            <person name="Strem M.D."/>
            <person name="Amoako-Attah I."/>
            <person name="Akrofi A.Y."/>
            <person name="Begoude B.A."/>
            <person name="Ten Hoopen G.M."/>
            <person name="Coulibaly K."/>
            <person name="Kebe B.I."/>
            <person name="Melnick R.L."/>
            <person name="Guiltinan M.J."/>
            <person name="Tyler B.M."/>
            <person name="Meinhardt L.W."/>
            <person name="Bailey B.A."/>
        </authorList>
    </citation>
    <scope>NUCLEOTIDE SEQUENCE [LARGE SCALE GENOMIC DNA]</scope>
    <source>
        <strain evidence="3">sbr112.9</strain>
    </source>
</reference>
<evidence type="ECO:0000256" key="1">
    <source>
        <dbReference type="SAM" id="MobiDB-lite"/>
    </source>
</evidence>